<dbReference type="InterPro" id="IPR006631">
    <property type="entry name" value="DM4_12"/>
</dbReference>
<keyword evidence="2" id="KW-1185">Reference proteome</keyword>
<reference evidence="1" key="1">
    <citation type="submission" date="2023-07" db="EMBL/GenBank/DDBJ databases">
        <title>Chromosome-level genome assembly of Artemia franciscana.</title>
        <authorList>
            <person name="Jo E."/>
        </authorList>
    </citation>
    <scope>NUCLEOTIDE SEQUENCE</scope>
    <source>
        <tissue evidence="1">Whole body</tissue>
    </source>
</reference>
<organism evidence="1 2">
    <name type="scientific">Artemia franciscana</name>
    <name type="common">Brine shrimp</name>
    <name type="synonym">Artemia sanfranciscana</name>
    <dbReference type="NCBI Taxonomy" id="6661"/>
    <lineage>
        <taxon>Eukaryota</taxon>
        <taxon>Metazoa</taxon>
        <taxon>Ecdysozoa</taxon>
        <taxon>Arthropoda</taxon>
        <taxon>Crustacea</taxon>
        <taxon>Branchiopoda</taxon>
        <taxon>Anostraca</taxon>
        <taxon>Artemiidae</taxon>
        <taxon>Artemia</taxon>
    </lineage>
</organism>
<dbReference type="Pfam" id="PF07841">
    <property type="entry name" value="DM4_12"/>
    <property type="match status" value="1"/>
</dbReference>
<protein>
    <submittedName>
        <fullName evidence="1">Uncharacterized protein</fullName>
    </submittedName>
</protein>
<gene>
    <name evidence="1" type="ORF">QYM36_015929</name>
</gene>
<evidence type="ECO:0000313" key="1">
    <source>
        <dbReference type="EMBL" id="KAK2705719.1"/>
    </source>
</evidence>
<dbReference type="PANTHER" id="PTHR41158:SF2">
    <property type="entry name" value="AGAP010294-PA"/>
    <property type="match status" value="1"/>
</dbReference>
<name>A0AA88KXD2_ARTSF</name>
<proteinExistence type="predicted"/>
<dbReference type="AlphaFoldDB" id="A0AA88KXD2"/>
<comment type="caution">
    <text evidence="1">The sequence shown here is derived from an EMBL/GenBank/DDBJ whole genome shotgun (WGS) entry which is preliminary data.</text>
</comment>
<dbReference type="EMBL" id="JAVRJZ010000020">
    <property type="protein sequence ID" value="KAK2705719.1"/>
    <property type="molecule type" value="Genomic_DNA"/>
</dbReference>
<evidence type="ECO:0000313" key="2">
    <source>
        <dbReference type="Proteomes" id="UP001187531"/>
    </source>
</evidence>
<sequence length="186" mass="20585">MIFRLFSYDCNSALGLFGLLGLLSVLRNILNQLTQATTGRRRRTIEISRLSLLNEMMGGMAEDITDVMSKDLPVIIIPLVAQFAEMSDYDHPSECALRATCLANRHIVGTYGGVGRAVANMVTSTITSQFIGSAEYASKVMKAAKKGRKMEDCLSLYKRCENQLNVDSAKFFELDLDVDDVDDLDV</sequence>
<dbReference type="Proteomes" id="UP001187531">
    <property type="component" value="Unassembled WGS sequence"/>
</dbReference>
<dbReference type="PANTHER" id="PTHR41158">
    <property type="entry name" value="AGAP010294-PA"/>
    <property type="match status" value="1"/>
</dbReference>
<accession>A0AA88KXD2</accession>